<name>A0ABT9BRS1_9MICO</name>
<dbReference type="Proteomes" id="UP001241072">
    <property type="component" value="Unassembled WGS sequence"/>
</dbReference>
<evidence type="ECO:0000313" key="3">
    <source>
        <dbReference type="Proteomes" id="UP001241072"/>
    </source>
</evidence>
<dbReference type="RefSeq" id="WP_305004140.1">
    <property type="nucleotide sequence ID" value="NZ_JAUQUB010000010.1"/>
</dbReference>
<evidence type="ECO:0000313" key="2">
    <source>
        <dbReference type="EMBL" id="MDO7883716.1"/>
    </source>
</evidence>
<proteinExistence type="predicted"/>
<reference evidence="2 3" key="1">
    <citation type="submission" date="2023-07" db="EMBL/GenBank/DDBJ databases">
        <title>Protaetiibacter sp. nov WY-16 isolated from soil.</title>
        <authorList>
            <person name="Liu B."/>
            <person name="Wan Y."/>
        </authorList>
    </citation>
    <scope>NUCLEOTIDE SEQUENCE [LARGE SCALE GENOMIC DNA]</scope>
    <source>
        <strain evidence="2 3">WY-16</strain>
    </source>
</reference>
<protein>
    <submittedName>
        <fullName evidence="2">SDR family oxidoreductase</fullName>
    </submittedName>
</protein>
<dbReference type="Gene3D" id="3.40.50.720">
    <property type="entry name" value="NAD(P)-binding Rossmann-like Domain"/>
    <property type="match status" value="1"/>
</dbReference>
<keyword evidence="3" id="KW-1185">Reference proteome</keyword>
<dbReference type="SUPFAM" id="SSF51735">
    <property type="entry name" value="NAD(P)-binding Rossmann-fold domains"/>
    <property type="match status" value="1"/>
</dbReference>
<evidence type="ECO:0000256" key="1">
    <source>
        <dbReference type="SAM" id="MobiDB-lite"/>
    </source>
</evidence>
<feature type="region of interest" description="Disordered" evidence="1">
    <location>
        <begin position="1"/>
        <end position="71"/>
    </location>
</feature>
<dbReference type="InterPro" id="IPR002347">
    <property type="entry name" value="SDR_fam"/>
</dbReference>
<feature type="compositionally biased region" description="Basic residues" evidence="1">
    <location>
        <begin position="1"/>
        <end position="15"/>
    </location>
</feature>
<organism evidence="2 3">
    <name type="scientific">Antiquaquibacter soli</name>
    <dbReference type="NCBI Taxonomy" id="3064523"/>
    <lineage>
        <taxon>Bacteria</taxon>
        <taxon>Bacillati</taxon>
        <taxon>Actinomycetota</taxon>
        <taxon>Actinomycetes</taxon>
        <taxon>Micrococcales</taxon>
        <taxon>Microbacteriaceae</taxon>
        <taxon>Antiquaquibacter</taxon>
    </lineage>
</organism>
<dbReference type="InterPro" id="IPR036291">
    <property type="entry name" value="NAD(P)-bd_dom_sf"/>
</dbReference>
<accession>A0ABT9BRS1</accession>
<sequence>MHPHPTPQQRHRSPPCRHPSTPATPKPCNCDPQSDPTPSARESPGWSRSARGPPTADRHARSRRSAHPELAGAIEGFPIPLGTNGQADQIAQWVVFMLSPAADFMTGSHVFVDGGTDALYRSDDWPVTVPLTKLRRYLRITREFNKAAARAAKR</sequence>
<dbReference type="Pfam" id="PF13561">
    <property type="entry name" value="adh_short_C2"/>
    <property type="match status" value="1"/>
</dbReference>
<comment type="caution">
    <text evidence="2">The sequence shown here is derived from an EMBL/GenBank/DDBJ whole genome shotgun (WGS) entry which is preliminary data.</text>
</comment>
<gene>
    <name evidence="2" type="ORF">Q5716_15895</name>
</gene>
<dbReference type="EMBL" id="JAUQUB010000010">
    <property type="protein sequence ID" value="MDO7883716.1"/>
    <property type="molecule type" value="Genomic_DNA"/>
</dbReference>